<dbReference type="PROSITE" id="PS51192">
    <property type="entry name" value="HELICASE_ATP_BIND_1"/>
    <property type="match status" value="1"/>
</dbReference>
<dbReference type="InterPro" id="IPR006474">
    <property type="entry name" value="Helicase_Cas3_CRISPR-ass_core"/>
</dbReference>
<dbReference type="Pfam" id="PF00270">
    <property type="entry name" value="DEAD"/>
    <property type="match status" value="1"/>
</dbReference>
<dbReference type="SUPFAM" id="SSF109604">
    <property type="entry name" value="HD-domain/PDEase-like"/>
    <property type="match status" value="1"/>
</dbReference>
<keyword evidence="8" id="KW-0067">ATP-binding</keyword>
<dbReference type="InterPro" id="IPR027417">
    <property type="entry name" value="P-loop_NTPase"/>
</dbReference>
<dbReference type="SMART" id="SM00487">
    <property type="entry name" value="DEXDc"/>
    <property type="match status" value="1"/>
</dbReference>
<dbReference type="GO" id="GO:0003676">
    <property type="term" value="F:nucleic acid binding"/>
    <property type="evidence" value="ECO:0007669"/>
    <property type="project" value="InterPro"/>
</dbReference>
<name>A0A7G9WET7_9FIRM</name>
<feature type="domain" description="Helicase ATP-binding" evidence="10">
    <location>
        <begin position="233"/>
        <end position="398"/>
    </location>
</feature>
<dbReference type="InterPro" id="IPR014001">
    <property type="entry name" value="Helicase_ATP-bd"/>
</dbReference>
<dbReference type="InterPro" id="IPR011545">
    <property type="entry name" value="DEAD/DEAH_box_helicase_dom"/>
</dbReference>
<organism evidence="12 13">
    <name type="scientific">Caproicibacterium amylolyticum</name>
    <dbReference type="NCBI Taxonomy" id="2766537"/>
    <lineage>
        <taxon>Bacteria</taxon>
        <taxon>Bacillati</taxon>
        <taxon>Bacillota</taxon>
        <taxon>Clostridia</taxon>
        <taxon>Eubacteriales</taxon>
        <taxon>Oscillospiraceae</taxon>
        <taxon>Caproicibacterium</taxon>
    </lineage>
</organism>
<evidence type="ECO:0000259" key="10">
    <source>
        <dbReference type="PROSITE" id="PS51192"/>
    </source>
</evidence>
<evidence type="ECO:0000256" key="6">
    <source>
        <dbReference type="ARBA" id="ARBA00022801"/>
    </source>
</evidence>
<protein>
    <submittedName>
        <fullName evidence="12">CRISPR-associated helicase Cas3</fullName>
    </submittedName>
</protein>
<dbReference type="PROSITE" id="PS51643">
    <property type="entry name" value="HD_CAS3"/>
    <property type="match status" value="1"/>
</dbReference>
<keyword evidence="5" id="KW-0547">Nucleotide-binding</keyword>
<dbReference type="CDD" id="cd09641">
    <property type="entry name" value="Cas3''_I"/>
    <property type="match status" value="1"/>
</dbReference>
<dbReference type="GO" id="GO:0016787">
    <property type="term" value="F:hydrolase activity"/>
    <property type="evidence" value="ECO:0007669"/>
    <property type="project" value="UniProtKB-KW"/>
</dbReference>
<dbReference type="Gene3D" id="1.10.3210.30">
    <property type="match status" value="1"/>
</dbReference>
<evidence type="ECO:0000256" key="9">
    <source>
        <dbReference type="ARBA" id="ARBA00023118"/>
    </source>
</evidence>
<evidence type="ECO:0000256" key="8">
    <source>
        <dbReference type="ARBA" id="ARBA00022840"/>
    </source>
</evidence>
<evidence type="ECO:0000259" key="11">
    <source>
        <dbReference type="PROSITE" id="PS51643"/>
    </source>
</evidence>
<dbReference type="InterPro" id="IPR006483">
    <property type="entry name" value="CRISPR-assoc_Cas3_HD"/>
</dbReference>
<dbReference type="GO" id="GO:0046872">
    <property type="term" value="F:metal ion binding"/>
    <property type="evidence" value="ECO:0007669"/>
    <property type="project" value="UniProtKB-KW"/>
</dbReference>
<evidence type="ECO:0000313" key="13">
    <source>
        <dbReference type="Proteomes" id="UP000516046"/>
    </source>
</evidence>
<proteinExistence type="inferred from homology"/>
<sequence length="727" mass="81524">MPEKRPFAAHIREEDKEVQTVQQHLENVAELAKEFAMPFGAEDMAYQSGLAHDLGKFSAGFQHRIWDGGPKTDHSTAGAMEMKKLANNPCTLLPAYCIAGHHAGLMNGGGQQDDSETTGTLFGRLNKNLPQNYLVYKDFVQLKVPQPPRIKPLGRQGFSLSFLTRMLFSCLVDADFLDTDAFMKNHEIARGSGCSIKELSQKLDNYIHEKRWLDAKEGLNGKRSAILKMCIDTGDSAEKGLFTLTVPTGGGKTVSSLAFALHHAIKCGMKRVIYVIPYCSIIEQTVDNFVAILGKENVLAHYSGAQYDDQDEDMNEARLLTENWDMPVIVTTAVQFFESLFSNKTSACRKLHNIADSVVIFDEAQTLPLDYLQPCVDAIAELTVNYGTTCVLCTATQPALGKLFEVYAPALSAHEICPNTQELYSTFRRVRYEQLGVLTDEELTQRLNACSQVLCIVSTRKQAKNVYGLLEREGSFHLSTLMTPEHRRAVLKTIRERLKNHQQCRVVSTSLIEAGVDVDFPTVYRAYAGLDSEIQAGGRCNRENKRPLQDSVVYLFEPESKYKGSPAMKRPKEEALEAVRGKESIDAPDAVTEYFNLLYHDIGSALDVKEVVKGFEDGVRSHFSFPFKTAAENFHLIDSDTWTVLVPRDDRSREIAALFTQPAFHPDRRLYREMGQYCVNIYKNHFEELYPSLSMVGERFGILTVPELYDENTGLSFENDGGFGLIQ</sequence>
<dbReference type="Proteomes" id="UP000516046">
    <property type="component" value="Chromosome"/>
</dbReference>
<keyword evidence="9" id="KW-0051">Antiviral defense</keyword>
<dbReference type="Pfam" id="PF22590">
    <property type="entry name" value="Cas3-like_C_2"/>
    <property type="match status" value="1"/>
</dbReference>
<dbReference type="NCBIfam" id="TIGR01596">
    <property type="entry name" value="cas3_HD"/>
    <property type="match status" value="1"/>
</dbReference>
<dbReference type="GO" id="GO:0005524">
    <property type="term" value="F:ATP binding"/>
    <property type="evidence" value="ECO:0007669"/>
    <property type="project" value="UniProtKB-KW"/>
</dbReference>
<dbReference type="Gene3D" id="3.40.50.300">
    <property type="entry name" value="P-loop containing nucleotide triphosphate hydrolases"/>
    <property type="match status" value="2"/>
</dbReference>
<comment type="similarity">
    <text evidence="1">In the N-terminal section; belongs to the CRISPR-associated nuclease Cas3-HD family.</text>
</comment>
<dbReference type="GO" id="GO:0051607">
    <property type="term" value="P:defense response to virus"/>
    <property type="evidence" value="ECO:0007669"/>
    <property type="project" value="UniProtKB-KW"/>
</dbReference>
<keyword evidence="7" id="KW-0347">Helicase</keyword>
<dbReference type="GO" id="GO:0004518">
    <property type="term" value="F:nuclease activity"/>
    <property type="evidence" value="ECO:0007669"/>
    <property type="project" value="UniProtKB-KW"/>
</dbReference>
<dbReference type="KEGG" id="caml:H6X83_09575"/>
<evidence type="ECO:0000313" key="12">
    <source>
        <dbReference type="EMBL" id="QNO17199.1"/>
    </source>
</evidence>
<feature type="domain" description="HD Cas3-type" evidence="11">
    <location>
        <begin position="14"/>
        <end position="177"/>
    </location>
</feature>
<evidence type="ECO:0000256" key="4">
    <source>
        <dbReference type="ARBA" id="ARBA00022723"/>
    </source>
</evidence>
<dbReference type="SUPFAM" id="SSF52540">
    <property type="entry name" value="P-loop containing nucleoside triphosphate hydrolases"/>
    <property type="match status" value="1"/>
</dbReference>
<evidence type="ECO:0000256" key="2">
    <source>
        <dbReference type="ARBA" id="ARBA00009046"/>
    </source>
</evidence>
<keyword evidence="13" id="KW-1185">Reference proteome</keyword>
<dbReference type="EMBL" id="CP060696">
    <property type="protein sequence ID" value="QNO17199.1"/>
    <property type="molecule type" value="Genomic_DNA"/>
</dbReference>
<dbReference type="NCBIfam" id="TIGR01587">
    <property type="entry name" value="cas3_core"/>
    <property type="match status" value="1"/>
</dbReference>
<dbReference type="CDD" id="cd17930">
    <property type="entry name" value="DEXHc_cas3"/>
    <property type="match status" value="1"/>
</dbReference>
<keyword evidence="3" id="KW-0540">Nuclease</keyword>
<evidence type="ECO:0000256" key="3">
    <source>
        <dbReference type="ARBA" id="ARBA00022722"/>
    </source>
</evidence>
<evidence type="ECO:0000256" key="5">
    <source>
        <dbReference type="ARBA" id="ARBA00022741"/>
    </source>
</evidence>
<dbReference type="InterPro" id="IPR054712">
    <property type="entry name" value="Cas3-like_dom"/>
</dbReference>
<dbReference type="InterPro" id="IPR038257">
    <property type="entry name" value="CRISPR-assoc_Cas3_HD_sf"/>
</dbReference>
<dbReference type="GO" id="GO:0004386">
    <property type="term" value="F:helicase activity"/>
    <property type="evidence" value="ECO:0007669"/>
    <property type="project" value="UniProtKB-KW"/>
</dbReference>
<evidence type="ECO:0000256" key="1">
    <source>
        <dbReference type="ARBA" id="ARBA00006847"/>
    </source>
</evidence>
<accession>A0A7G9WET7</accession>
<evidence type="ECO:0000256" key="7">
    <source>
        <dbReference type="ARBA" id="ARBA00022806"/>
    </source>
</evidence>
<dbReference type="AlphaFoldDB" id="A0A7G9WET7"/>
<gene>
    <name evidence="12" type="primary">cas3</name>
    <name evidence="12" type="ORF">H6X83_09575</name>
</gene>
<reference evidence="12 13" key="1">
    <citation type="submission" date="2020-08" db="EMBL/GenBank/DDBJ databases">
        <authorList>
            <person name="Ren C."/>
            <person name="Gu Y."/>
            <person name="Xu Y."/>
        </authorList>
    </citation>
    <scope>NUCLEOTIDE SEQUENCE [LARGE SCALE GENOMIC DNA]</scope>
    <source>
        <strain evidence="12 13">LBM18003</strain>
    </source>
</reference>
<comment type="similarity">
    <text evidence="2">In the central section; belongs to the CRISPR-associated helicase Cas3 family.</text>
</comment>
<keyword evidence="4" id="KW-0479">Metal-binding</keyword>
<dbReference type="RefSeq" id="WP_212506268.1">
    <property type="nucleotide sequence ID" value="NZ_CP060696.1"/>
</dbReference>
<keyword evidence="6" id="KW-0378">Hydrolase</keyword>